<feature type="coiled-coil region" evidence="2">
    <location>
        <begin position="940"/>
        <end position="975"/>
    </location>
</feature>
<reference evidence="4" key="1">
    <citation type="submission" date="2025-08" db="UniProtKB">
        <authorList>
            <consortium name="Ensembl"/>
        </authorList>
    </citation>
    <scope>IDENTIFICATION</scope>
</reference>
<evidence type="ECO:0000256" key="1">
    <source>
        <dbReference type="ARBA" id="ARBA00022553"/>
    </source>
</evidence>
<feature type="compositionally biased region" description="Basic and acidic residues" evidence="3">
    <location>
        <begin position="1051"/>
        <end position="1067"/>
    </location>
</feature>
<feature type="compositionally biased region" description="Low complexity" evidence="3">
    <location>
        <begin position="99"/>
        <end position="109"/>
    </location>
</feature>
<reference evidence="4" key="2">
    <citation type="submission" date="2025-09" db="UniProtKB">
        <authorList>
            <consortium name="Ensembl"/>
        </authorList>
    </citation>
    <scope>IDENTIFICATION</scope>
</reference>
<dbReference type="PANTHER" id="PTHR14429:SF20">
    <property type="entry name" value="FIBROSIN-1-LIKE PROTEIN"/>
    <property type="match status" value="1"/>
</dbReference>
<feature type="compositionally biased region" description="Polar residues" evidence="3">
    <location>
        <begin position="668"/>
        <end position="694"/>
    </location>
</feature>
<accession>A0A8C4URM1</accession>
<keyword evidence="1" id="KW-0597">Phosphoprotein</keyword>
<proteinExistence type="predicted"/>
<feature type="compositionally biased region" description="Pro residues" evidence="3">
    <location>
        <begin position="227"/>
        <end position="249"/>
    </location>
</feature>
<feature type="compositionally biased region" description="Basic and acidic residues" evidence="3">
    <location>
        <begin position="795"/>
        <end position="805"/>
    </location>
</feature>
<feature type="compositionally biased region" description="Low complexity" evidence="3">
    <location>
        <begin position="286"/>
        <end position="299"/>
    </location>
</feature>
<feature type="compositionally biased region" description="Basic and acidic residues" evidence="3">
    <location>
        <begin position="701"/>
        <end position="749"/>
    </location>
</feature>
<dbReference type="Proteomes" id="UP000694562">
    <property type="component" value="Unplaced"/>
</dbReference>
<evidence type="ECO:0000313" key="4">
    <source>
        <dbReference type="Ensembl" id="ENSFTIP00000015434.1"/>
    </source>
</evidence>
<dbReference type="PANTHER" id="PTHR14429">
    <property type="entry name" value="FIBROSIN FAMILY MEMBER"/>
    <property type="match status" value="1"/>
</dbReference>
<dbReference type="Pfam" id="PF15336">
    <property type="entry name" value="Auts2"/>
    <property type="match status" value="1"/>
</dbReference>
<keyword evidence="2" id="KW-0175">Coiled coil</keyword>
<name>A0A8C4URM1_FALTI</name>
<evidence type="ECO:0000256" key="2">
    <source>
        <dbReference type="SAM" id="Coils"/>
    </source>
</evidence>
<feature type="region of interest" description="Disordered" evidence="3">
    <location>
        <begin position="139"/>
        <end position="271"/>
    </location>
</feature>
<feature type="compositionally biased region" description="Basic and acidic residues" evidence="3">
    <location>
        <begin position="1"/>
        <end position="24"/>
    </location>
</feature>
<evidence type="ECO:0000313" key="5">
    <source>
        <dbReference type="Proteomes" id="UP000694562"/>
    </source>
</evidence>
<feature type="compositionally biased region" description="Basic and acidic residues" evidence="3">
    <location>
        <begin position="42"/>
        <end position="51"/>
    </location>
</feature>
<keyword evidence="5" id="KW-1185">Reference proteome</keyword>
<dbReference type="AlphaFoldDB" id="A0A8C4URM1"/>
<dbReference type="Ensembl" id="ENSFTIT00000016087.1">
    <property type="protein sequence ID" value="ENSFTIP00000015434.1"/>
    <property type="gene ID" value="ENSFTIG00000010125.1"/>
</dbReference>
<dbReference type="InterPro" id="IPR023246">
    <property type="entry name" value="AUTS2"/>
</dbReference>
<feature type="region of interest" description="Disordered" evidence="3">
    <location>
        <begin position="284"/>
        <end position="322"/>
    </location>
</feature>
<feature type="region of interest" description="Disordered" evidence="3">
    <location>
        <begin position="334"/>
        <end position="360"/>
    </location>
</feature>
<organism evidence="4 5">
    <name type="scientific">Falco tinnunculus</name>
    <name type="common">Common kestrel</name>
    <dbReference type="NCBI Taxonomy" id="100819"/>
    <lineage>
        <taxon>Eukaryota</taxon>
        <taxon>Metazoa</taxon>
        <taxon>Chordata</taxon>
        <taxon>Craniata</taxon>
        <taxon>Vertebrata</taxon>
        <taxon>Euteleostomi</taxon>
        <taxon>Archelosauria</taxon>
        <taxon>Archosauria</taxon>
        <taxon>Dinosauria</taxon>
        <taxon>Saurischia</taxon>
        <taxon>Theropoda</taxon>
        <taxon>Coelurosauria</taxon>
        <taxon>Aves</taxon>
        <taxon>Neognathae</taxon>
        <taxon>Neoaves</taxon>
        <taxon>Telluraves</taxon>
        <taxon>Australaves</taxon>
        <taxon>Falconiformes</taxon>
        <taxon>Falconidae</taxon>
        <taxon>Falco</taxon>
    </lineage>
</organism>
<feature type="compositionally biased region" description="Pro residues" evidence="3">
    <location>
        <begin position="608"/>
        <end position="617"/>
    </location>
</feature>
<feature type="region of interest" description="Disordered" evidence="3">
    <location>
        <begin position="1010"/>
        <end position="1067"/>
    </location>
</feature>
<evidence type="ECO:0000256" key="3">
    <source>
        <dbReference type="SAM" id="MobiDB-lite"/>
    </source>
</evidence>
<dbReference type="PRINTS" id="PR02044">
    <property type="entry name" value="FIBROSIN1LPF"/>
</dbReference>
<feature type="region of interest" description="Disordered" evidence="3">
    <location>
        <begin position="1"/>
        <end position="119"/>
    </location>
</feature>
<feature type="region of interest" description="Disordered" evidence="3">
    <location>
        <begin position="583"/>
        <end position="760"/>
    </location>
</feature>
<feature type="compositionally biased region" description="Low complexity" evidence="3">
    <location>
        <begin position="196"/>
        <end position="216"/>
    </location>
</feature>
<feature type="region of interest" description="Disordered" evidence="3">
    <location>
        <begin position="795"/>
        <end position="827"/>
    </location>
</feature>
<sequence>MSLKPQERKEKWERHPGKKPRESENCVSAEPSENGHNNDAGSSEREAERGKERMKKKLPLKLSKQMKVPTSRSGRNSEEDSIREATSSQRSSSRDRLSDSSAQSLSGRGYSCDSESDIDDKTATELELTRIRSALITSKASVGSEKLFSPAANKGPTLNDKPEAKAANVPKVSGLERSRELSTDVPFALPIPSPQPVAAVVTSTSSAPTSSARASPLLKKEPVISAPAPPRLTPQPQPRPQSQPQPRPQSQPQLIPELRTQPPSHIPPPLNYQVHHQVAHNGLNNISRSSSASSATSISLPKHLPLSPQIPPHHSSGPALPLSISNLATSHFSLRSQTQHQHHPAMFATPPTLPPPPALPTNSLVIPGHPADTSLLISFNQPIMYCQPHSGILIGTLSQASLLPPPMSPHVENHHSMTCRNRECQFDKYAPKLDNPYFRHSNFFPTYPPAMPGMPPMLPHSGPFGSLQGAFQPKTSNPIDVAGRPGTVHHTLLQKTPGVSDPYRPPVRKPGKWCAVHVQIAWQIYHHQQKIKQMQLDPHKLEIGGKLDLFSRPPAPGVFPGFHYPQDLARPLFSTTAHNNIFTHKDGPNLQNFNNPHEPWNRLHRTPPSFPTPPQWPKPTDSERSSSVTNHDRDREREREPEKRDLSLSKDDRDKERDLMDKNRHSNRSSPASAPVTHQISNLIRSNSQTSSDPIRQVSLSERERSKEPEREHPDRLREPPIAEHKIKESRSPVKETPSHDKRPSEDNTKPVIQSVSPYSKPALSESLKLTNLMSKDMERKTELPSDLQKIKNDIKVKEERKEDSDVLVVGSEPSQHSRSVEHPPPPTLHGLSLPHSMAASMPISMGSVHQMNNMNVLDRSRMMTPLIGMNPLSGRERLPHPGFSWDPMRDPLRDAYRSLDLHRRMDFQLRTDPMHRFPTTSGFYDHERSYRDREPHDYNHENLLEARREQERLRQVEERERLHLREELERARMHHLHSSPIESHLAHVPSFMPHLSGMHYPRLSPSTAMHNGILNRNPPTAALSAPPPLVPASSTRPASPRRTTPLTNSESRDYSPSRNPKEVEAR</sequence>
<protein>
    <submittedName>
        <fullName evidence="4">Fibrosin like 1</fullName>
    </submittedName>
</protein>
<feature type="compositionally biased region" description="Basic and acidic residues" evidence="3">
    <location>
        <begin position="620"/>
        <end position="664"/>
    </location>
</feature>